<dbReference type="Gene3D" id="2.40.100.10">
    <property type="entry name" value="Cyclophilin-like"/>
    <property type="match status" value="1"/>
</dbReference>
<evidence type="ECO:0000313" key="5">
    <source>
        <dbReference type="EMBL" id="HAR52954.1"/>
    </source>
</evidence>
<dbReference type="PANTHER" id="PTHR34698">
    <property type="entry name" value="5-OXOPROLINASE SUBUNIT B"/>
    <property type="match status" value="1"/>
</dbReference>
<evidence type="ECO:0000256" key="2">
    <source>
        <dbReference type="ARBA" id="ARBA00022801"/>
    </source>
</evidence>
<dbReference type="EMBL" id="DMVW01000130">
    <property type="protein sequence ID" value="HAR52954.1"/>
    <property type="molecule type" value="Genomic_DNA"/>
</dbReference>
<dbReference type="GO" id="GO:0016787">
    <property type="term" value="F:hydrolase activity"/>
    <property type="evidence" value="ECO:0007669"/>
    <property type="project" value="UniProtKB-KW"/>
</dbReference>
<keyword evidence="3" id="KW-0067">ATP-binding</keyword>
<feature type="domain" description="Carboxyltransferase" evidence="4">
    <location>
        <begin position="4"/>
        <end position="204"/>
    </location>
</feature>
<accession>A0A348WEJ2</accession>
<protein>
    <submittedName>
        <fullName evidence="5">Kinase</fullName>
    </submittedName>
</protein>
<dbReference type="PANTHER" id="PTHR34698:SF2">
    <property type="entry name" value="5-OXOPROLINASE SUBUNIT B"/>
    <property type="match status" value="1"/>
</dbReference>
<dbReference type="Pfam" id="PF02682">
    <property type="entry name" value="CT_C_D"/>
    <property type="match status" value="1"/>
</dbReference>
<dbReference type="RefSeq" id="WP_339855657.1">
    <property type="nucleotide sequence ID" value="NZ_CAXAXR010000023.1"/>
</dbReference>
<dbReference type="InterPro" id="IPR029000">
    <property type="entry name" value="Cyclophilin-like_dom_sf"/>
</dbReference>
<dbReference type="InterPro" id="IPR003833">
    <property type="entry name" value="CT_C_D"/>
</dbReference>
<keyword evidence="5" id="KW-0418">Kinase</keyword>
<proteinExistence type="predicted"/>
<evidence type="ECO:0000256" key="3">
    <source>
        <dbReference type="ARBA" id="ARBA00022840"/>
    </source>
</evidence>
<name>A0A348WEJ2_9RHOB</name>
<dbReference type="SUPFAM" id="SSF160467">
    <property type="entry name" value="PH0987 N-terminal domain-like"/>
    <property type="match status" value="1"/>
</dbReference>
<dbReference type="GO" id="GO:0005524">
    <property type="term" value="F:ATP binding"/>
    <property type="evidence" value="ECO:0007669"/>
    <property type="project" value="UniProtKB-KW"/>
</dbReference>
<dbReference type="Gene3D" id="3.30.1360.40">
    <property type="match status" value="1"/>
</dbReference>
<dbReference type="SUPFAM" id="SSF50891">
    <property type="entry name" value="Cyclophilin-like"/>
    <property type="match status" value="1"/>
</dbReference>
<organism evidence="5 6">
    <name type="scientific">Roseovarius nubinhibens</name>
    <dbReference type="NCBI Taxonomy" id="314263"/>
    <lineage>
        <taxon>Bacteria</taxon>
        <taxon>Pseudomonadati</taxon>
        <taxon>Pseudomonadota</taxon>
        <taxon>Alphaproteobacteria</taxon>
        <taxon>Rhodobacterales</taxon>
        <taxon>Roseobacteraceae</taxon>
        <taxon>Roseovarius</taxon>
    </lineage>
</organism>
<evidence type="ECO:0000256" key="1">
    <source>
        <dbReference type="ARBA" id="ARBA00022741"/>
    </source>
</evidence>
<keyword evidence="1" id="KW-0547">Nucleotide-binding</keyword>
<dbReference type="AlphaFoldDB" id="A0A348WEJ2"/>
<evidence type="ECO:0000259" key="4">
    <source>
        <dbReference type="SMART" id="SM00796"/>
    </source>
</evidence>
<evidence type="ECO:0000313" key="6">
    <source>
        <dbReference type="Proteomes" id="UP000264719"/>
    </source>
</evidence>
<dbReference type="SMART" id="SM00796">
    <property type="entry name" value="AHS1"/>
    <property type="match status" value="1"/>
</dbReference>
<keyword evidence="2" id="KW-0378">Hydrolase</keyword>
<reference evidence="5 6" key="1">
    <citation type="journal article" date="2018" name="Nat. Biotechnol.">
        <title>A standardized bacterial taxonomy based on genome phylogeny substantially revises the tree of life.</title>
        <authorList>
            <person name="Parks D.H."/>
            <person name="Chuvochina M."/>
            <person name="Waite D.W."/>
            <person name="Rinke C."/>
            <person name="Skarshewski A."/>
            <person name="Chaumeil P.A."/>
            <person name="Hugenholtz P."/>
        </authorList>
    </citation>
    <scope>NUCLEOTIDE SEQUENCE [LARGE SCALE GENOMIC DNA]</scope>
    <source>
        <strain evidence="5">UBA9169</strain>
    </source>
</reference>
<dbReference type="GO" id="GO:0016301">
    <property type="term" value="F:kinase activity"/>
    <property type="evidence" value="ECO:0007669"/>
    <property type="project" value="UniProtKB-KW"/>
</dbReference>
<keyword evidence="5" id="KW-0808">Transferase</keyword>
<comment type="caution">
    <text evidence="5">The sequence shown here is derived from an EMBL/GenBank/DDBJ whole genome shotgun (WGS) entry which is preliminary data.</text>
</comment>
<gene>
    <name evidence="5" type="ORF">DCS45_13915</name>
</gene>
<dbReference type="Proteomes" id="UP000264719">
    <property type="component" value="Unassembled WGS sequence"/>
</dbReference>
<dbReference type="InterPro" id="IPR010016">
    <property type="entry name" value="PxpB"/>
</dbReference>
<sequence>MQELTFLPVADHALMVQLGTEVSEALSAQVVALDKAIAAAGIEGVQETVPAFVNLLVEFDPLVTDHATLQAQITGCAERAEVRDNAGTLHEVPVCYDADLAPDLAAVAEARGISEEEAIALHLSGDYRVGMYGFAPGYAYLSGVTEALRVPRKPAPVRGIPRGAVLIAGPQCLVTTLKMPTGWSIIGRSPTEVLCNDPARPFLFDVGDRIKFRRIDRAEFDASYREDAT</sequence>